<feature type="transmembrane region" description="Helical" evidence="8">
    <location>
        <begin position="90"/>
        <end position="108"/>
    </location>
</feature>
<keyword evidence="5 8" id="KW-1133">Transmembrane helix</keyword>
<evidence type="ECO:0000256" key="2">
    <source>
        <dbReference type="ARBA" id="ARBA00022475"/>
    </source>
</evidence>
<dbReference type="EMBL" id="JXJX01000007">
    <property type="protein sequence ID" value="PCS06719.1"/>
    <property type="molecule type" value="Genomic_DNA"/>
</dbReference>
<dbReference type="RefSeq" id="WP_068162339.1">
    <property type="nucleotide sequence ID" value="NZ_JXJX01000007.1"/>
</dbReference>
<feature type="transmembrane region" description="Helical" evidence="8">
    <location>
        <begin position="128"/>
        <end position="149"/>
    </location>
</feature>
<dbReference type="OrthoDB" id="9810047at2"/>
<gene>
    <name evidence="10" type="ORF">RU87_GL001572</name>
</gene>
<dbReference type="GO" id="GO:0015744">
    <property type="term" value="P:succinate transport"/>
    <property type="evidence" value="ECO:0007669"/>
    <property type="project" value="TreeGrafter"/>
</dbReference>
<sequence>MMLILLHLVAQTVLAYIGTLAFGIILNIPRRTLNRAGIVGGVAWLTYELVVLMTQHLLDKNWCIILGSFIATMMIGMLSLTMSRAQKVPMLIYQIPGIFPLVPGGQAYQVVRSLVTGDRVTATTNFELLVIIIGAIAAGFWSAELLNLLRGMNRLT</sequence>
<dbReference type="InterPro" id="IPR024528">
    <property type="entry name" value="ThrE_2"/>
</dbReference>
<keyword evidence="3" id="KW-0997">Cell inner membrane</keyword>
<feature type="transmembrane region" description="Helical" evidence="8">
    <location>
        <begin position="64"/>
        <end position="83"/>
    </location>
</feature>
<dbReference type="GO" id="GO:0005886">
    <property type="term" value="C:plasma membrane"/>
    <property type="evidence" value="ECO:0007669"/>
    <property type="project" value="UniProtKB-SubCell"/>
</dbReference>
<evidence type="ECO:0000256" key="8">
    <source>
        <dbReference type="SAM" id="Phobius"/>
    </source>
</evidence>
<dbReference type="PANTHER" id="PTHR34390">
    <property type="entry name" value="UPF0442 PROTEIN YJJB-RELATED"/>
    <property type="match status" value="1"/>
</dbReference>
<evidence type="ECO:0000256" key="4">
    <source>
        <dbReference type="ARBA" id="ARBA00022692"/>
    </source>
</evidence>
<comment type="subcellular location">
    <subcellularLocation>
        <location evidence="1">Cell membrane</location>
        <topology evidence="1">Multi-pass membrane protein</topology>
    </subcellularLocation>
</comment>
<evidence type="ECO:0000256" key="6">
    <source>
        <dbReference type="ARBA" id="ARBA00023136"/>
    </source>
</evidence>
<evidence type="ECO:0000256" key="3">
    <source>
        <dbReference type="ARBA" id="ARBA00022519"/>
    </source>
</evidence>
<keyword evidence="2" id="KW-1003">Cell membrane</keyword>
<evidence type="ECO:0000313" key="11">
    <source>
        <dbReference type="Proteomes" id="UP000242246"/>
    </source>
</evidence>
<keyword evidence="4 8" id="KW-0812">Transmembrane</keyword>
<proteinExistence type="inferred from homology"/>
<keyword evidence="11" id="KW-1185">Reference proteome</keyword>
<dbReference type="Pfam" id="PF12821">
    <property type="entry name" value="ThrE_2"/>
    <property type="match status" value="1"/>
</dbReference>
<keyword evidence="6 8" id="KW-0472">Membrane</keyword>
<feature type="transmembrane region" description="Helical" evidence="8">
    <location>
        <begin position="38"/>
        <end position="58"/>
    </location>
</feature>
<organism evidence="10 11">
    <name type="scientific">Pseudolactococcus plantarum</name>
    <dbReference type="NCBI Taxonomy" id="1365"/>
    <lineage>
        <taxon>Bacteria</taxon>
        <taxon>Bacillati</taxon>
        <taxon>Bacillota</taxon>
        <taxon>Bacilli</taxon>
        <taxon>Lactobacillales</taxon>
        <taxon>Streptococcaceae</taxon>
        <taxon>Pseudolactococcus</taxon>
    </lineage>
</organism>
<comment type="caution">
    <text evidence="10">The sequence shown here is derived from an EMBL/GenBank/DDBJ whole genome shotgun (WGS) entry which is preliminary data.</text>
</comment>
<evidence type="ECO:0000259" key="9">
    <source>
        <dbReference type="Pfam" id="PF12821"/>
    </source>
</evidence>
<name>A0A2A5RZR4_9LACT</name>
<feature type="transmembrane region" description="Helical" evidence="8">
    <location>
        <begin position="6"/>
        <end position="26"/>
    </location>
</feature>
<dbReference type="STRING" id="1348632.GCA_001591745_00956"/>
<protein>
    <submittedName>
        <fullName evidence="10">Integral membrane protein</fullName>
    </submittedName>
</protein>
<dbReference type="PANTHER" id="PTHR34390:SF1">
    <property type="entry name" value="SUCCINATE TRANSPORTER SUBUNIT YJJB-RELATED"/>
    <property type="match status" value="1"/>
</dbReference>
<evidence type="ECO:0000256" key="5">
    <source>
        <dbReference type="ARBA" id="ARBA00022989"/>
    </source>
</evidence>
<dbReference type="InterPro" id="IPR050539">
    <property type="entry name" value="ThrE_Dicarb/AminoAcid_Exp"/>
</dbReference>
<feature type="domain" description="Threonine/Serine exporter ThrE" evidence="9">
    <location>
        <begin position="11"/>
        <end position="143"/>
    </location>
</feature>
<accession>A0A2A5RZR4</accession>
<evidence type="ECO:0000256" key="1">
    <source>
        <dbReference type="ARBA" id="ARBA00004651"/>
    </source>
</evidence>
<comment type="similarity">
    <text evidence="7">Belongs to the ThrE exporter (TC 2.A.79) family.</text>
</comment>
<evidence type="ECO:0000313" key="10">
    <source>
        <dbReference type="EMBL" id="PCS06719.1"/>
    </source>
</evidence>
<reference evidence="10 11" key="1">
    <citation type="submission" date="2014-12" db="EMBL/GenBank/DDBJ databases">
        <title>Draft genome sequences of 10 type strains of Lactococcus.</title>
        <authorList>
            <person name="Sun Z."/>
            <person name="Zhong Z."/>
            <person name="Liu W."/>
            <person name="Zhang W."/>
            <person name="Zhang H."/>
        </authorList>
    </citation>
    <scope>NUCLEOTIDE SEQUENCE [LARGE SCALE GENOMIC DNA]</scope>
    <source>
        <strain evidence="10 11">DSM 20686</strain>
    </source>
</reference>
<dbReference type="AlphaFoldDB" id="A0A2A5RZR4"/>
<evidence type="ECO:0000256" key="7">
    <source>
        <dbReference type="ARBA" id="ARBA00034125"/>
    </source>
</evidence>
<dbReference type="Proteomes" id="UP000242246">
    <property type="component" value="Unassembled WGS sequence"/>
</dbReference>